<dbReference type="Gene3D" id="3.40.50.150">
    <property type="entry name" value="Vaccinia Virus protein VP39"/>
    <property type="match status" value="1"/>
</dbReference>
<dbReference type="PANTHER" id="PTHR32319">
    <property type="entry name" value="BACTERIAL HEMOLYSIN-LIKE PROTEIN"/>
    <property type="match status" value="1"/>
</dbReference>
<dbReference type="CDD" id="cd00165">
    <property type="entry name" value="S4"/>
    <property type="match status" value="1"/>
</dbReference>
<dbReference type="InterPro" id="IPR047048">
    <property type="entry name" value="TlyA"/>
</dbReference>
<dbReference type="SMART" id="SM00363">
    <property type="entry name" value="S4"/>
    <property type="match status" value="1"/>
</dbReference>
<dbReference type="Gene3D" id="3.10.290.10">
    <property type="entry name" value="RNA-binding S4 domain"/>
    <property type="match status" value="1"/>
</dbReference>
<gene>
    <name evidence="6" type="ORF">CLEI1391_LOCUS20448</name>
</gene>
<dbReference type="AlphaFoldDB" id="A0A7S0S6P1"/>
<proteinExistence type="inferred from homology"/>
<dbReference type="InterPro" id="IPR029063">
    <property type="entry name" value="SAM-dependent_MTases_sf"/>
</dbReference>
<reference evidence="6" key="1">
    <citation type="submission" date="2021-01" db="EMBL/GenBank/DDBJ databases">
        <authorList>
            <person name="Corre E."/>
            <person name="Pelletier E."/>
            <person name="Niang G."/>
            <person name="Scheremetjew M."/>
            <person name="Finn R."/>
            <person name="Kale V."/>
            <person name="Holt S."/>
            <person name="Cochrane G."/>
            <person name="Meng A."/>
            <person name="Brown T."/>
            <person name="Cohen L."/>
        </authorList>
    </citation>
    <scope>NUCLEOTIDE SEQUENCE</scope>
    <source>
        <strain evidence="6">SAG 11-49</strain>
    </source>
</reference>
<evidence type="ECO:0000256" key="1">
    <source>
        <dbReference type="ARBA" id="ARBA00022884"/>
    </source>
</evidence>
<feature type="domain" description="RNA-binding S4" evidence="5">
    <location>
        <begin position="98"/>
        <end position="163"/>
    </location>
</feature>
<evidence type="ECO:0000256" key="3">
    <source>
        <dbReference type="PROSITE-ProRule" id="PRU00182"/>
    </source>
</evidence>
<dbReference type="GO" id="GO:0032259">
    <property type="term" value="P:methylation"/>
    <property type="evidence" value="ECO:0007669"/>
    <property type="project" value="InterPro"/>
</dbReference>
<dbReference type="InterPro" id="IPR002942">
    <property type="entry name" value="S4_RNA-bd"/>
</dbReference>
<dbReference type="InterPro" id="IPR036986">
    <property type="entry name" value="S4_RNA-bd_sf"/>
</dbReference>
<name>A0A7S0S6P1_9CHLO</name>
<dbReference type="Pfam" id="PF01479">
    <property type="entry name" value="S4"/>
    <property type="match status" value="1"/>
</dbReference>
<evidence type="ECO:0000256" key="2">
    <source>
        <dbReference type="ARBA" id="ARBA00029460"/>
    </source>
</evidence>
<evidence type="ECO:0000313" key="6">
    <source>
        <dbReference type="EMBL" id="CAD8696261.1"/>
    </source>
</evidence>
<dbReference type="GO" id="GO:0003723">
    <property type="term" value="F:RNA binding"/>
    <property type="evidence" value="ECO:0007669"/>
    <property type="project" value="UniProtKB-KW"/>
</dbReference>
<dbReference type="InterPro" id="IPR004538">
    <property type="entry name" value="Hemolysin_A/TlyA"/>
</dbReference>
<protein>
    <recommendedName>
        <fullName evidence="5">RNA-binding S4 domain-containing protein</fullName>
    </recommendedName>
</protein>
<feature type="region of interest" description="Disordered" evidence="4">
    <location>
        <begin position="362"/>
        <end position="385"/>
    </location>
</feature>
<accession>A0A7S0S6P1</accession>
<dbReference type="NCBIfam" id="TIGR00478">
    <property type="entry name" value="tly"/>
    <property type="match status" value="1"/>
</dbReference>
<dbReference type="InterPro" id="IPR002877">
    <property type="entry name" value="RNA_MeTrfase_FtsJ_dom"/>
</dbReference>
<sequence length="385" mass="39850">MHAMRAAASMLGASSRLIGSHGRIPCQACCGMPGLSAAPRTMPAMQPPLQGAESQLLSRLASCAAASTSGQAQNFSSSYPAAAAAKPAASKSGKAGKRRLDELCVELNPHLSRNVVQSWILQGKVTVDGRPVTKAGTQVSPTSKIMVNAEEPKYVCRAGLKLEAALAHFGVDPTGLVCLDSGQSTGGFSDCLLQHGAAHVYGIDVGYGQVADKVRRDERVTVIERFNLRHLKPADLPTQVDLATLDLAFISVLKVVPAVVGVLRPPPAGQLLVLIKPQFEAGKAQVSHGGVVRDPKVHQEVIARVTGGICALGFTCRGVIESPIKGDKSGNTEFLAHFVRDSEAARDPEALKAALAAAAQAAAADDDEEAEGVAVAEGQGAGPPA</sequence>
<keyword evidence="1 3" id="KW-0694">RNA-binding</keyword>
<dbReference type="SUPFAM" id="SSF55174">
    <property type="entry name" value="Alpha-L RNA-binding motif"/>
    <property type="match status" value="1"/>
</dbReference>
<dbReference type="SUPFAM" id="SSF53335">
    <property type="entry name" value="S-adenosyl-L-methionine-dependent methyltransferases"/>
    <property type="match status" value="1"/>
</dbReference>
<evidence type="ECO:0000259" key="5">
    <source>
        <dbReference type="SMART" id="SM00363"/>
    </source>
</evidence>
<dbReference type="PANTHER" id="PTHR32319:SF0">
    <property type="entry name" value="BACTERIAL HEMOLYSIN-LIKE PROTEIN"/>
    <property type="match status" value="1"/>
</dbReference>
<dbReference type="PROSITE" id="PS50889">
    <property type="entry name" value="S4"/>
    <property type="match status" value="1"/>
</dbReference>
<dbReference type="Pfam" id="PF01728">
    <property type="entry name" value="FtsJ"/>
    <property type="match status" value="1"/>
</dbReference>
<organism evidence="6">
    <name type="scientific">Chlamydomonas leiostraca</name>
    <dbReference type="NCBI Taxonomy" id="1034604"/>
    <lineage>
        <taxon>Eukaryota</taxon>
        <taxon>Viridiplantae</taxon>
        <taxon>Chlorophyta</taxon>
        <taxon>core chlorophytes</taxon>
        <taxon>Chlorophyceae</taxon>
        <taxon>CS clade</taxon>
        <taxon>Chlamydomonadales</taxon>
        <taxon>Chlamydomonadaceae</taxon>
        <taxon>Chlamydomonas</taxon>
    </lineage>
</organism>
<dbReference type="EMBL" id="HBFB01036366">
    <property type="protein sequence ID" value="CAD8696261.1"/>
    <property type="molecule type" value="Transcribed_RNA"/>
</dbReference>
<evidence type="ECO:0000256" key="4">
    <source>
        <dbReference type="SAM" id="MobiDB-lite"/>
    </source>
</evidence>
<comment type="similarity">
    <text evidence="2">Belongs to the TlyA family.</text>
</comment>
<dbReference type="GO" id="GO:0008168">
    <property type="term" value="F:methyltransferase activity"/>
    <property type="evidence" value="ECO:0007669"/>
    <property type="project" value="InterPro"/>
</dbReference>